<feature type="region of interest" description="Disordered" evidence="6">
    <location>
        <begin position="42"/>
        <end position="81"/>
    </location>
</feature>
<keyword evidence="3 7" id="KW-1133">Transmembrane helix</keyword>
<dbReference type="Pfam" id="PF13664">
    <property type="entry name" value="DUF4149"/>
    <property type="match status" value="1"/>
</dbReference>
<evidence type="ECO:0000313" key="11">
    <source>
        <dbReference type="Proteomes" id="UP001552299"/>
    </source>
</evidence>
<dbReference type="Proteomes" id="UP001552299">
    <property type="component" value="Unassembled WGS sequence"/>
</dbReference>
<feature type="signal peptide" evidence="8">
    <location>
        <begin position="1"/>
        <end position="16"/>
    </location>
</feature>
<feature type="transmembrane region" description="Helical" evidence="7">
    <location>
        <begin position="249"/>
        <end position="267"/>
    </location>
</feature>
<evidence type="ECO:0000256" key="2">
    <source>
        <dbReference type="ARBA" id="ARBA00022692"/>
    </source>
</evidence>
<evidence type="ECO:0000256" key="5">
    <source>
        <dbReference type="SAM" id="Coils"/>
    </source>
</evidence>
<protein>
    <recommendedName>
        <fullName evidence="9">TMEM205-like domain-containing protein</fullName>
    </recommendedName>
</protein>
<dbReference type="EMBL" id="JANQDX010000017">
    <property type="protein sequence ID" value="KAL0908274.1"/>
    <property type="molecule type" value="Genomic_DNA"/>
</dbReference>
<keyword evidence="11" id="KW-1185">Reference proteome</keyword>
<name>A0ABD0U6X1_DENTH</name>
<dbReference type="PANTHER" id="PTHR47652">
    <property type="entry name" value="MITOCHONDRIAL IMPORT INNER MEMBRANE TRANSLOCASE SUBUNIT TIM44"/>
    <property type="match status" value="1"/>
</dbReference>
<sequence length="369" mass="39661">MTNLLSLSLLISSLAAAGFLSSPPPPDPVPPTREGHRIFVVEYEGQLPTPSSPPPPPPVSGDLSGDFSDAASEISNSPKEKISSLVTKTKHKAAQLEESSADAAKTISEKAKNAGEEVAANIYSTTRKSVHRAEATVAKLEENIIDIMRRARDLWRDVAVHVLHGATRAARSAASAAHLFGFACAFGTCVWVTFASSHVLASALPRQQFGIVQSRIYPVYFGAMASGVGAAVVAFFIGSGWQTAADKAQGYNLLAVLATVMVNMLYLEPRATKAMFERMKLEKEDAKGRDIADSGVEPAVMGPRATPVGLEQTTKVSETMEVETVKSRMSRANKTLRRLNTCSSFLNVLSLMALSWHLVYLAQRLELSC</sequence>
<keyword evidence="5" id="KW-0175">Coiled coil</keyword>
<evidence type="ECO:0000256" key="4">
    <source>
        <dbReference type="ARBA" id="ARBA00023136"/>
    </source>
</evidence>
<comment type="caution">
    <text evidence="10">The sequence shown here is derived from an EMBL/GenBank/DDBJ whole genome shotgun (WGS) entry which is preliminary data.</text>
</comment>
<reference evidence="10 11" key="1">
    <citation type="journal article" date="2024" name="Plant Biotechnol. J.">
        <title>Dendrobium thyrsiflorum genome and its molecular insights into genes involved in important horticultural traits.</title>
        <authorList>
            <person name="Chen B."/>
            <person name="Wang J.Y."/>
            <person name="Zheng P.J."/>
            <person name="Li K.L."/>
            <person name="Liang Y.M."/>
            <person name="Chen X.F."/>
            <person name="Zhang C."/>
            <person name="Zhao X."/>
            <person name="He X."/>
            <person name="Zhang G.Q."/>
            <person name="Liu Z.J."/>
            <person name="Xu Q."/>
        </authorList>
    </citation>
    <scope>NUCLEOTIDE SEQUENCE [LARGE SCALE GENOMIC DNA]</scope>
    <source>
        <strain evidence="10">GZMU011</strain>
    </source>
</reference>
<gene>
    <name evidence="10" type="ORF">M5K25_022762</name>
</gene>
<accession>A0ABD0U6X1</accession>
<evidence type="ECO:0000256" key="8">
    <source>
        <dbReference type="SAM" id="SignalP"/>
    </source>
</evidence>
<feature type="compositionally biased region" description="Pro residues" evidence="6">
    <location>
        <begin position="50"/>
        <end position="59"/>
    </location>
</feature>
<comment type="subcellular location">
    <subcellularLocation>
        <location evidence="1">Membrane</location>
    </subcellularLocation>
</comment>
<dbReference type="GO" id="GO:0016020">
    <property type="term" value="C:membrane"/>
    <property type="evidence" value="ECO:0007669"/>
    <property type="project" value="UniProtKB-SubCell"/>
</dbReference>
<keyword evidence="4 7" id="KW-0472">Membrane</keyword>
<proteinExistence type="predicted"/>
<evidence type="ECO:0000313" key="10">
    <source>
        <dbReference type="EMBL" id="KAL0908274.1"/>
    </source>
</evidence>
<keyword evidence="8" id="KW-0732">Signal</keyword>
<evidence type="ECO:0000256" key="3">
    <source>
        <dbReference type="ARBA" id="ARBA00022989"/>
    </source>
</evidence>
<evidence type="ECO:0000256" key="7">
    <source>
        <dbReference type="SAM" id="Phobius"/>
    </source>
</evidence>
<evidence type="ECO:0000256" key="6">
    <source>
        <dbReference type="SAM" id="MobiDB-lite"/>
    </source>
</evidence>
<keyword evidence="2 7" id="KW-0812">Transmembrane</keyword>
<dbReference type="PANTHER" id="PTHR47652:SF3">
    <property type="entry name" value="MITOCHONDRIAL IMPORT INNER MEMBRANE TRANSLOCASE SUBUNIT TIM44"/>
    <property type="match status" value="1"/>
</dbReference>
<feature type="transmembrane region" description="Helical" evidence="7">
    <location>
        <begin position="216"/>
        <end position="237"/>
    </location>
</feature>
<evidence type="ECO:0000259" key="9">
    <source>
        <dbReference type="Pfam" id="PF13664"/>
    </source>
</evidence>
<organism evidence="10 11">
    <name type="scientific">Dendrobium thyrsiflorum</name>
    <name type="common">Pinecone-like raceme dendrobium</name>
    <name type="synonym">Orchid</name>
    <dbReference type="NCBI Taxonomy" id="117978"/>
    <lineage>
        <taxon>Eukaryota</taxon>
        <taxon>Viridiplantae</taxon>
        <taxon>Streptophyta</taxon>
        <taxon>Embryophyta</taxon>
        <taxon>Tracheophyta</taxon>
        <taxon>Spermatophyta</taxon>
        <taxon>Magnoliopsida</taxon>
        <taxon>Liliopsida</taxon>
        <taxon>Asparagales</taxon>
        <taxon>Orchidaceae</taxon>
        <taxon>Epidendroideae</taxon>
        <taxon>Malaxideae</taxon>
        <taxon>Dendrobiinae</taxon>
        <taxon>Dendrobium</taxon>
    </lineage>
</organism>
<dbReference type="AlphaFoldDB" id="A0ABD0U6X1"/>
<feature type="transmembrane region" description="Helical" evidence="7">
    <location>
        <begin position="179"/>
        <end position="204"/>
    </location>
</feature>
<feature type="coiled-coil region" evidence="5">
    <location>
        <begin position="123"/>
        <end position="150"/>
    </location>
</feature>
<feature type="chain" id="PRO_5044743625" description="TMEM205-like domain-containing protein" evidence="8">
    <location>
        <begin position="17"/>
        <end position="369"/>
    </location>
</feature>
<evidence type="ECO:0000256" key="1">
    <source>
        <dbReference type="ARBA" id="ARBA00004370"/>
    </source>
</evidence>
<feature type="transmembrane region" description="Helical" evidence="7">
    <location>
        <begin position="339"/>
        <end position="359"/>
    </location>
</feature>
<dbReference type="InterPro" id="IPR025423">
    <property type="entry name" value="TMEM205-like"/>
</dbReference>
<feature type="domain" description="TMEM205-like" evidence="9">
    <location>
        <begin position="181"/>
        <end position="279"/>
    </location>
</feature>